<organism evidence="5 6">
    <name type="scientific">Neomesorhizobium albiziae</name>
    <dbReference type="NCBI Taxonomy" id="335020"/>
    <lineage>
        <taxon>Bacteria</taxon>
        <taxon>Pseudomonadati</taxon>
        <taxon>Pseudomonadota</taxon>
        <taxon>Alphaproteobacteria</taxon>
        <taxon>Hyphomicrobiales</taxon>
        <taxon>Phyllobacteriaceae</taxon>
        <taxon>Neomesorhizobium</taxon>
    </lineage>
</organism>
<dbReference type="Pfam" id="PF14525">
    <property type="entry name" value="AraC_binding_2"/>
    <property type="match status" value="1"/>
</dbReference>
<dbReference type="AlphaFoldDB" id="A0A1I4ETU4"/>
<dbReference type="PANTHER" id="PTHR43280">
    <property type="entry name" value="ARAC-FAMILY TRANSCRIPTIONAL REGULATOR"/>
    <property type="match status" value="1"/>
</dbReference>
<dbReference type="Proteomes" id="UP000323300">
    <property type="component" value="Unassembled WGS sequence"/>
</dbReference>
<proteinExistence type="predicted"/>
<dbReference type="RefSeq" id="WP_149763610.1">
    <property type="nucleotide sequence ID" value="NZ_BSPE01000044.1"/>
</dbReference>
<keyword evidence="2" id="KW-0238">DNA-binding</keyword>
<accession>A0A1I4ETU4</accession>
<dbReference type="InterPro" id="IPR020449">
    <property type="entry name" value="Tscrpt_reg_AraC-type_HTH"/>
</dbReference>
<dbReference type="GO" id="GO:0043565">
    <property type="term" value="F:sequence-specific DNA binding"/>
    <property type="evidence" value="ECO:0007669"/>
    <property type="project" value="InterPro"/>
</dbReference>
<name>A0A1I4ETU4_9HYPH</name>
<dbReference type="Gene3D" id="1.10.10.60">
    <property type="entry name" value="Homeodomain-like"/>
    <property type="match status" value="1"/>
</dbReference>
<evidence type="ECO:0000259" key="4">
    <source>
        <dbReference type="PROSITE" id="PS01124"/>
    </source>
</evidence>
<dbReference type="InterPro" id="IPR009057">
    <property type="entry name" value="Homeodomain-like_sf"/>
</dbReference>
<dbReference type="Pfam" id="PF12833">
    <property type="entry name" value="HTH_18"/>
    <property type="match status" value="1"/>
</dbReference>
<keyword evidence="6" id="KW-1185">Reference proteome</keyword>
<dbReference type="InterPro" id="IPR035418">
    <property type="entry name" value="AraC-bd_2"/>
</dbReference>
<dbReference type="PRINTS" id="PR00032">
    <property type="entry name" value="HTHARAC"/>
</dbReference>
<dbReference type="EMBL" id="FOSL01000030">
    <property type="protein sequence ID" value="SFL09132.1"/>
    <property type="molecule type" value="Genomic_DNA"/>
</dbReference>
<dbReference type="InterPro" id="IPR018060">
    <property type="entry name" value="HTH_AraC"/>
</dbReference>
<dbReference type="PANTHER" id="PTHR43280:SF31">
    <property type="entry name" value="TRANSCRIPTIONAL REGULATORY PROTEIN"/>
    <property type="match status" value="1"/>
</dbReference>
<evidence type="ECO:0000256" key="1">
    <source>
        <dbReference type="ARBA" id="ARBA00023015"/>
    </source>
</evidence>
<evidence type="ECO:0000256" key="3">
    <source>
        <dbReference type="ARBA" id="ARBA00023163"/>
    </source>
</evidence>
<reference evidence="5 6" key="1">
    <citation type="submission" date="2016-10" db="EMBL/GenBank/DDBJ databases">
        <authorList>
            <person name="Varghese N."/>
            <person name="Submissions S."/>
        </authorList>
    </citation>
    <scope>NUCLEOTIDE SEQUENCE [LARGE SCALE GENOMIC DNA]</scope>
    <source>
        <strain evidence="5 6">DSM 21822</strain>
    </source>
</reference>
<dbReference type="GO" id="GO:0003700">
    <property type="term" value="F:DNA-binding transcription factor activity"/>
    <property type="evidence" value="ECO:0007669"/>
    <property type="project" value="InterPro"/>
</dbReference>
<dbReference type="SMART" id="SM00342">
    <property type="entry name" value="HTH_ARAC"/>
    <property type="match status" value="1"/>
</dbReference>
<gene>
    <name evidence="5" type="ORF">SAMN04488498_13045</name>
</gene>
<keyword evidence="3" id="KW-0804">Transcription</keyword>
<evidence type="ECO:0000313" key="6">
    <source>
        <dbReference type="Proteomes" id="UP000323300"/>
    </source>
</evidence>
<feature type="domain" description="HTH araC/xylS-type" evidence="4">
    <location>
        <begin position="209"/>
        <end position="310"/>
    </location>
</feature>
<dbReference type="PROSITE" id="PS01124">
    <property type="entry name" value="HTH_ARAC_FAMILY_2"/>
    <property type="match status" value="1"/>
</dbReference>
<evidence type="ECO:0000313" key="5">
    <source>
        <dbReference type="EMBL" id="SFL09132.1"/>
    </source>
</evidence>
<protein>
    <submittedName>
        <fullName evidence="5">AraC-binding-like domain-containing protein</fullName>
    </submittedName>
</protein>
<sequence>MLRTIESGSRSYEELKAWGDCINRTLVNLDFFAESPEFSGSYHYMIAEDCVAARLFGTAHCTARSQRRLREVDNDFVLLIYLRTGQAMVSHRRYAGAVPEGSFIAFDSSRPHELIMRERFDHLVLRMPKARFVSLHPAISSMLDRPVSGPAAEMQAAAGILDMIVSLGGAMPSTVSTMSETVVKLLGDWLVKDGEGEVGRAVRHDLLAGRIMKCLEDNFTDPDYSPTRLAGAMGISRRYVDSIFAEMKSTFGKAMLEKRLERCHLLLSAPQFRDRSVTDIAFESGFNDLSHFSKRFRERYGISPRAVRKSAA</sequence>
<dbReference type="OrthoDB" id="252470at2"/>
<keyword evidence="1" id="KW-0805">Transcription regulation</keyword>
<evidence type="ECO:0000256" key="2">
    <source>
        <dbReference type="ARBA" id="ARBA00023125"/>
    </source>
</evidence>
<dbReference type="SUPFAM" id="SSF46689">
    <property type="entry name" value="Homeodomain-like"/>
    <property type="match status" value="1"/>
</dbReference>